<comment type="similarity">
    <text evidence="1 6">Belongs to the hexokinase family.</text>
</comment>
<proteinExistence type="inferred from homology"/>
<feature type="domain" description="Hexokinase C-terminal" evidence="8">
    <location>
        <begin position="124"/>
        <end position="196"/>
    </location>
</feature>
<protein>
    <recommendedName>
        <fullName evidence="6">Phosphotransferase</fullName>
        <ecNumber evidence="6">2.7.1.-</ecNumber>
    </recommendedName>
</protein>
<dbReference type="GO" id="GO:0005739">
    <property type="term" value="C:mitochondrion"/>
    <property type="evidence" value="ECO:0007669"/>
    <property type="project" value="TreeGrafter"/>
</dbReference>
<dbReference type="PROSITE" id="PS51748">
    <property type="entry name" value="HEXOKINASE_2"/>
    <property type="match status" value="1"/>
</dbReference>
<dbReference type="GO" id="GO:0006013">
    <property type="term" value="P:mannose metabolic process"/>
    <property type="evidence" value="ECO:0007669"/>
    <property type="project" value="TreeGrafter"/>
</dbReference>
<dbReference type="HOGENOM" id="CLU_041825_0_0_1"/>
<dbReference type="GO" id="GO:0008865">
    <property type="term" value="F:fructokinase activity"/>
    <property type="evidence" value="ECO:0007669"/>
    <property type="project" value="TreeGrafter"/>
</dbReference>
<dbReference type="EMBL" id="KK365163">
    <property type="protein sequence ID" value="KCZ80773.1"/>
    <property type="molecule type" value="Genomic_DNA"/>
</dbReference>
<evidence type="ECO:0000256" key="3">
    <source>
        <dbReference type="ARBA" id="ARBA00022741"/>
    </source>
</evidence>
<dbReference type="PANTHER" id="PTHR19443">
    <property type="entry name" value="HEXOKINASE"/>
    <property type="match status" value="1"/>
</dbReference>
<dbReference type="Pfam" id="PF03727">
    <property type="entry name" value="Hexokinase_2"/>
    <property type="match status" value="2"/>
</dbReference>
<dbReference type="Gene3D" id="3.40.367.20">
    <property type="match status" value="1"/>
</dbReference>
<dbReference type="GO" id="GO:0006006">
    <property type="term" value="P:glucose metabolic process"/>
    <property type="evidence" value="ECO:0007669"/>
    <property type="project" value="TreeGrafter"/>
</dbReference>
<dbReference type="GO" id="GO:0006096">
    <property type="term" value="P:glycolytic process"/>
    <property type="evidence" value="ECO:0007669"/>
    <property type="project" value="UniProtKB-UniPathway"/>
</dbReference>
<feature type="non-terminal residue" evidence="9">
    <location>
        <position position="1"/>
    </location>
</feature>
<dbReference type="GO" id="GO:0019158">
    <property type="term" value="F:mannokinase activity"/>
    <property type="evidence" value="ECO:0007669"/>
    <property type="project" value="TreeGrafter"/>
</dbReference>
<accession>A0A059F0E2</accession>
<dbReference type="AlphaFoldDB" id="A0A059F0E2"/>
<gene>
    <name evidence="9" type="ORF">H312_01831</name>
</gene>
<evidence type="ECO:0000256" key="2">
    <source>
        <dbReference type="ARBA" id="ARBA00022679"/>
    </source>
</evidence>
<dbReference type="UniPathway" id="UPA00109">
    <property type="reaction ID" value="UER00180"/>
</dbReference>
<keyword evidence="6" id="KW-0324">Glycolysis</keyword>
<dbReference type="SUPFAM" id="SSF53067">
    <property type="entry name" value="Actin-like ATPase domain"/>
    <property type="match status" value="2"/>
</dbReference>
<evidence type="ECO:0000256" key="4">
    <source>
        <dbReference type="ARBA" id="ARBA00022777"/>
    </source>
</evidence>
<sequence>SLGEHKCIKNEEKFLIDRKNHKNKDVWEWTSIHLKYFLQGIEINFEGSIILSFPLESFSLEEGKVKKICKIFPFKKETFLNTDIVKELNKQCQLKNINVQFKTVLNDAVATAVSSYFIDNSTILSVILGTGTNCAAIMKNTDDCKKIINLEWSNFDSEKIKKTDFDKAIIQQLKDQEIDFNILDVLIGGLKFVEICSMYCASKGVNNTNMLTFKNFIQVLNKREEERTDEEKIINKCIHDIKKRTLRILSALIVAVIESMNLDTNNITICLDGHAFFTNNSRMLLRTSIYKLLNKKGIGEKYEINLKFMRNSSLLGGGFSIFLLDFCKNKK</sequence>
<dbReference type="GO" id="GO:0005829">
    <property type="term" value="C:cytosol"/>
    <property type="evidence" value="ECO:0007669"/>
    <property type="project" value="TreeGrafter"/>
</dbReference>
<evidence type="ECO:0000313" key="9">
    <source>
        <dbReference type="EMBL" id="KCZ80773.1"/>
    </source>
</evidence>
<dbReference type="GO" id="GO:0005524">
    <property type="term" value="F:ATP binding"/>
    <property type="evidence" value="ECO:0007669"/>
    <property type="project" value="UniProtKB-UniRule"/>
</dbReference>
<dbReference type="InterPro" id="IPR022672">
    <property type="entry name" value="Hexokinase_N"/>
</dbReference>
<feature type="domain" description="Hexokinase C-terminal" evidence="8">
    <location>
        <begin position="209"/>
        <end position="318"/>
    </location>
</feature>
<dbReference type="CDD" id="cd24000">
    <property type="entry name" value="ASKHA_NBD_HK"/>
    <property type="match status" value="1"/>
</dbReference>
<dbReference type="InterPro" id="IPR001312">
    <property type="entry name" value="Hexokinase"/>
</dbReference>
<dbReference type="Pfam" id="PF00349">
    <property type="entry name" value="Hexokinase_1"/>
    <property type="match status" value="1"/>
</dbReference>
<dbReference type="Proteomes" id="UP000030655">
    <property type="component" value="Unassembled WGS sequence"/>
</dbReference>
<reference evidence="9 10" key="2">
    <citation type="submission" date="2014-03" db="EMBL/GenBank/DDBJ databases">
        <title>The Genome Sequence of Anncaliia algerae insect isolate PRA339.</title>
        <authorList>
            <consortium name="The Broad Institute Genome Sequencing Platform"/>
            <consortium name="The Broad Institute Genome Sequencing Center for Infectious Disease"/>
            <person name="Cuomo C."/>
            <person name="Becnel J."/>
            <person name="Sanscrainte N."/>
            <person name="Walker B."/>
            <person name="Young S.K."/>
            <person name="Zeng Q."/>
            <person name="Gargeya S."/>
            <person name="Fitzgerald M."/>
            <person name="Haas B."/>
            <person name="Abouelleil A."/>
            <person name="Alvarado L."/>
            <person name="Arachchi H.M."/>
            <person name="Berlin A.M."/>
            <person name="Chapman S.B."/>
            <person name="Dewar J."/>
            <person name="Goldberg J."/>
            <person name="Griggs A."/>
            <person name="Gujja S."/>
            <person name="Hansen M."/>
            <person name="Howarth C."/>
            <person name="Imamovic A."/>
            <person name="Larimer J."/>
            <person name="McCowan C."/>
            <person name="Murphy C."/>
            <person name="Neiman D."/>
            <person name="Pearson M."/>
            <person name="Priest M."/>
            <person name="Roberts A."/>
            <person name="Saif S."/>
            <person name="Shea T."/>
            <person name="Sisk P."/>
            <person name="Sykes S."/>
            <person name="Wortman J."/>
            <person name="Nusbaum C."/>
            <person name="Birren B."/>
        </authorList>
    </citation>
    <scope>NUCLEOTIDE SEQUENCE [LARGE SCALE GENOMIC DNA]</scope>
    <source>
        <strain evidence="9 10">PRA339</strain>
    </source>
</reference>
<evidence type="ECO:0000256" key="6">
    <source>
        <dbReference type="RuleBase" id="RU362007"/>
    </source>
</evidence>
<evidence type="ECO:0000256" key="5">
    <source>
        <dbReference type="ARBA" id="ARBA00022840"/>
    </source>
</evidence>
<dbReference type="InterPro" id="IPR043129">
    <property type="entry name" value="ATPase_NBD"/>
</dbReference>
<dbReference type="GO" id="GO:0004340">
    <property type="term" value="F:glucokinase activity"/>
    <property type="evidence" value="ECO:0007669"/>
    <property type="project" value="TreeGrafter"/>
</dbReference>
<keyword evidence="4 6" id="KW-0418">Kinase</keyword>
<evidence type="ECO:0000256" key="1">
    <source>
        <dbReference type="ARBA" id="ARBA00009225"/>
    </source>
</evidence>
<evidence type="ECO:0000313" key="10">
    <source>
        <dbReference type="Proteomes" id="UP000030655"/>
    </source>
</evidence>
<dbReference type="STRING" id="1288291.A0A059F0E2"/>
<organism evidence="9 10">
    <name type="scientific">Anncaliia algerae PRA339</name>
    <dbReference type="NCBI Taxonomy" id="1288291"/>
    <lineage>
        <taxon>Eukaryota</taxon>
        <taxon>Fungi</taxon>
        <taxon>Fungi incertae sedis</taxon>
        <taxon>Microsporidia</taxon>
        <taxon>Tubulinosematoidea</taxon>
        <taxon>Tubulinosematidae</taxon>
        <taxon>Anncaliia</taxon>
    </lineage>
</organism>
<evidence type="ECO:0000259" key="8">
    <source>
        <dbReference type="Pfam" id="PF03727"/>
    </source>
</evidence>
<evidence type="ECO:0000259" key="7">
    <source>
        <dbReference type="Pfam" id="PF00349"/>
    </source>
</evidence>
<dbReference type="InterPro" id="IPR022673">
    <property type="entry name" value="Hexokinase_C"/>
</dbReference>
<dbReference type="OrthoDB" id="419537at2759"/>
<dbReference type="GO" id="GO:0005536">
    <property type="term" value="F:D-glucose binding"/>
    <property type="evidence" value="ECO:0007669"/>
    <property type="project" value="InterPro"/>
</dbReference>
<keyword evidence="5 6" id="KW-0067">ATP-binding</keyword>
<keyword evidence="3 6" id="KW-0547">Nucleotide-binding</keyword>
<feature type="domain" description="Hexokinase N-terminal" evidence="7">
    <location>
        <begin position="8"/>
        <end position="115"/>
    </location>
</feature>
<keyword evidence="2 6" id="KW-0808">Transferase</keyword>
<keyword evidence="10" id="KW-1185">Reference proteome</keyword>
<dbReference type="Gene3D" id="3.30.420.40">
    <property type="match status" value="1"/>
</dbReference>
<dbReference type="GO" id="GO:0001678">
    <property type="term" value="P:intracellular glucose homeostasis"/>
    <property type="evidence" value="ECO:0007669"/>
    <property type="project" value="InterPro"/>
</dbReference>
<name>A0A059F0E2_9MICR</name>
<dbReference type="EC" id="2.7.1.-" evidence="6"/>
<dbReference type="VEuPathDB" id="MicrosporidiaDB:H312_01831"/>
<reference evidence="10" key="1">
    <citation type="submission" date="2013-02" db="EMBL/GenBank/DDBJ databases">
        <authorList>
            <consortium name="The Broad Institute Genome Sequencing Platform"/>
            <person name="Cuomo C."/>
            <person name="Becnel J."/>
            <person name="Sanscrainte N."/>
            <person name="Walker B."/>
            <person name="Young S.K."/>
            <person name="Zeng Q."/>
            <person name="Gargeya S."/>
            <person name="Fitzgerald M."/>
            <person name="Haas B."/>
            <person name="Abouelleil A."/>
            <person name="Alvarado L."/>
            <person name="Arachchi H.M."/>
            <person name="Berlin A.M."/>
            <person name="Chapman S.B."/>
            <person name="Dewar J."/>
            <person name="Goldberg J."/>
            <person name="Griggs A."/>
            <person name="Gujja S."/>
            <person name="Hansen M."/>
            <person name="Howarth C."/>
            <person name="Imamovic A."/>
            <person name="Larimer J."/>
            <person name="McCowan C."/>
            <person name="Murphy C."/>
            <person name="Neiman D."/>
            <person name="Pearson M."/>
            <person name="Priest M."/>
            <person name="Roberts A."/>
            <person name="Saif S."/>
            <person name="Shea T."/>
            <person name="Sisk P."/>
            <person name="Sykes S."/>
            <person name="Wortman J."/>
            <person name="Nusbaum C."/>
            <person name="Birren B."/>
        </authorList>
    </citation>
    <scope>NUCLEOTIDE SEQUENCE [LARGE SCALE GENOMIC DNA]</scope>
    <source>
        <strain evidence="10">PRA339</strain>
    </source>
</reference>
<dbReference type="PANTHER" id="PTHR19443:SF24">
    <property type="entry name" value="PHOSPHOTRANSFERASE"/>
    <property type="match status" value="1"/>
</dbReference>